<feature type="signal peptide" evidence="1">
    <location>
        <begin position="1"/>
        <end position="24"/>
    </location>
</feature>
<sequence>MIKKLVFLPLLAIVFFGSNLKSNAQDDSQDYTMFESIMLTPDYKDLKTLGDNMRSHNAKYHKDGAHRAIVYNISTGPNAGSFIWMMGPTTYTHLDTRPSDDGHDEDWRDNVMPFIKKIETVEFWRMDDKLSNLEMMDGDISKTPVIFVRYHEIKNGEIPGALQFLDYVSKTIKAMDGDNPWGVYVNEFRQGDLGRHIATVGFMKNWAEMDEESNNFKGTFEKVHGKEKWEFFLDLGEESFSNSWDEIWNYNAYMTGK</sequence>
<protein>
    <recommendedName>
        <fullName evidence="4">NIPSNAP domain-containing protein</fullName>
    </recommendedName>
</protein>
<comment type="caution">
    <text evidence="2">The sequence shown here is derived from an EMBL/GenBank/DDBJ whole genome shotgun (WGS) entry which is preliminary data.</text>
</comment>
<organism evidence="2 3">
    <name type="scientific">Hyunsoonleella flava</name>
    <dbReference type="NCBI Taxonomy" id="2527939"/>
    <lineage>
        <taxon>Bacteria</taxon>
        <taxon>Pseudomonadati</taxon>
        <taxon>Bacteroidota</taxon>
        <taxon>Flavobacteriia</taxon>
        <taxon>Flavobacteriales</taxon>
        <taxon>Flavobacteriaceae</taxon>
    </lineage>
</organism>
<dbReference type="RefSeq" id="WP_130963214.1">
    <property type="nucleotide sequence ID" value="NZ_SIRT01000002.1"/>
</dbReference>
<dbReference type="OrthoDB" id="659133at2"/>
<dbReference type="Proteomes" id="UP000291142">
    <property type="component" value="Unassembled WGS sequence"/>
</dbReference>
<evidence type="ECO:0008006" key="4">
    <source>
        <dbReference type="Google" id="ProtNLM"/>
    </source>
</evidence>
<gene>
    <name evidence="2" type="ORF">EYD45_04800</name>
</gene>
<evidence type="ECO:0000313" key="2">
    <source>
        <dbReference type="EMBL" id="TBN05597.1"/>
    </source>
</evidence>
<dbReference type="AlphaFoldDB" id="A0A4Q9FG50"/>
<dbReference type="EMBL" id="SIRT01000002">
    <property type="protein sequence ID" value="TBN05597.1"/>
    <property type="molecule type" value="Genomic_DNA"/>
</dbReference>
<reference evidence="2 3" key="1">
    <citation type="submission" date="2019-02" db="EMBL/GenBank/DDBJ databases">
        <title>Hyunsoonleella sp., isolated from marine sediment.</title>
        <authorList>
            <person name="Liu B.-T."/>
        </authorList>
    </citation>
    <scope>NUCLEOTIDE SEQUENCE [LARGE SCALE GENOMIC DNA]</scope>
    <source>
        <strain evidence="2 3">T58</strain>
    </source>
</reference>
<accession>A0A4Q9FG50</accession>
<feature type="chain" id="PRO_5020900439" description="NIPSNAP domain-containing protein" evidence="1">
    <location>
        <begin position="25"/>
        <end position="257"/>
    </location>
</feature>
<name>A0A4Q9FG50_9FLAO</name>
<evidence type="ECO:0000313" key="3">
    <source>
        <dbReference type="Proteomes" id="UP000291142"/>
    </source>
</evidence>
<keyword evidence="3" id="KW-1185">Reference proteome</keyword>
<keyword evidence="1" id="KW-0732">Signal</keyword>
<evidence type="ECO:0000256" key="1">
    <source>
        <dbReference type="SAM" id="SignalP"/>
    </source>
</evidence>
<proteinExistence type="predicted"/>